<dbReference type="GO" id="GO:0005737">
    <property type="term" value="C:cytoplasm"/>
    <property type="evidence" value="ECO:0007669"/>
    <property type="project" value="TreeGrafter"/>
</dbReference>
<dbReference type="InterPro" id="IPR002121">
    <property type="entry name" value="HRDC_dom"/>
</dbReference>
<accession>A0A6A6TCU8</accession>
<proteinExistence type="predicted"/>
<feature type="domain" description="HRDC" evidence="4">
    <location>
        <begin position="338"/>
        <end position="418"/>
    </location>
</feature>
<protein>
    <recommendedName>
        <fullName evidence="4">HRDC domain-containing protein</fullName>
    </recommendedName>
</protein>
<dbReference type="Proteomes" id="UP000799324">
    <property type="component" value="Unassembled WGS sequence"/>
</dbReference>
<dbReference type="PANTHER" id="PTHR13620">
    <property type="entry name" value="3-5 EXONUCLEASE"/>
    <property type="match status" value="1"/>
</dbReference>
<feature type="region of interest" description="Disordered" evidence="3">
    <location>
        <begin position="510"/>
        <end position="548"/>
    </location>
</feature>
<dbReference type="SMART" id="SM00474">
    <property type="entry name" value="35EXOc"/>
    <property type="match status" value="1"/>
</dbReference>
<evidence type="ECO:0000256" key="2">
    <source>
        <dbReference type="ARBA" id="ARBA00022801"/>
    </source>
</evidence>
<feature type="region of interest" description="Disordered" evidence="3">
    <location>
        <begin position="437"/>
        <end position="483"/>
    </location>
</feature>
<feature type="compositionally biased region" description="Basic and acidic residues" evidence="3">
    <location>
        <begin position="311"/>
        <end position="336"/>
    </location>
</feature>
<gene>
    <name evidence="5" type="ORF">K491DRAFT_691344</name>
</gene>
<feature type="domain" description="HRDC" evidence="4">
    <location>
        <begin position="559"/>
        <end position="639"/>
    </location>
</feature>
<dbReference type="SUPFAM" id="SSF53098">
    <property type="entry name" value="Ribonuclease H-like"/>
    <property type="match status" value="1"/>
</dbReference>
<dbReference type="SUPFAM" id="SSF47819">
    <property type="entry name" value="HRDC-like"/>
    <property type="match status" value="1"/>
</dbReference>
<sequence length="639" mass="71294">MTERTVPAKEQNEEMQWPLSYRLKVPQYQATLDGSSTKIWWSHRLYRGPENREVKIMYSKTKEESEKIAKKFLEEPVLGFDMEWPWDSHSRHTLQEKVSLIQLACEDKIALFHIGAIKGKTTDDLIAPSLRKIIEDQKIAKCGVGVLNADFSRLAQHFKIKPRGAFEISHLHRLVSFGAWKPELMTTKLVALAQIVEKQLGFPLSKGQVRTSDWSKPLNWKQIQYAATDAYAGFMAFQCMNAKRVAMRPCPPLPCLADTYLPMKFGMPVMSVRLESVDDNGKVLTAEDFFGSKKKDEEDADVNAEGQDADSTEKTENRDAKTKIKTPDKQKADRQPFDDVSRKMYDQLVQRRKILAMSENVPAYRIASNSVLEGLASQRPTDEVELLKVKGLGKVQQQKYGPQWLEVIKTAIDLSALLPGAEDPVPAVSTDPKIEPITVTSIGHPQPPMTPKGRRGPQSGRAPTSLEESPSSSPAFGSPLKRTPQLHTGLSFSLAETKLDALVAAATELPESSDDDSDIFVTPLSRTTSQRKRKRTESPSKGSNITPVPMATDLAVPLSPSLRIFRNKLLAFSKRVSTKLGLPPTERLVSDQALDRIVATSPRTDKQLAQVPDIKRFVTACDEAGMDLLKHIIRFAPES</sequence>
<evidence type="ECO:0000259" key="4">
    <source>
        <dbReference type="PROSITE" id="PS50967"/>
    </source>
</evidence>
<dbReference type="GO" id="GO:0008408">
    <property type="term" value="F:3'-5' exonuclease activity"/>
    <property type="evidence" value="ECO:0007669"/>
    <property type="project" value="InterPro"/>
</dbReference>
<dbReference type="SMART" id="SM00341">
    <property type="entry name" value="HRDC"/>
    <property type="match status" value="1"/>
</dbReference>
<evidence type="ECO:0000313" key="6">
    <source>
        <dbReference type="Proteomes" id="UP000799324"/>
    </source>
</evidence>
<dbReference type="Gene3D" id="1.10.150.80">
    <property type="entry name" value="HRDC domain"/>
    <property type="match status" value="2"/>
</dbReference>
<dbReference type="CDD" id="cd06141">
    <property type="entry name" value="WRN_exo"/>
    <property type="match status" value="1"/>
</dbReference>
<dbReference type="InterPro" id="IPR051132">
    <property type="entry name" value="3-5_Exonuclease_domain"/>
</dbReference>
<dbReference type="EMBL" id="MU004328">
    <property type="protein sequence ID" value="KAF2657141.1"/>
    <property type="molecule type" value="Genomic_DNA"/>
</dbReference>
<reference evidence="5" key="1">
    <citation type="journal article" date="2020" name="Stud. Mycol.">
        <title>101 Dothideomycetes genomes: a test case for predicting lifestyles and emergence of pathogens.</title>
        <authorList>
            <person name="Haridas S."/>
            <person name="Albert R."/>
            <person name="Binder M."/>
            <person name="Bloem J."/>
            <person name="Labutti K."/>
            <person name="Salamov A."/>
            <person name="Andreopoulos B."/>
            <person name="Baker S."/>
            <person name="Barry K."/>
            <person name="Bills G."/>
            <person name="Bluhm B."/>
            <person name="Cannon C."/>
            <person name="Castanera R."/>
            <person name="Culley D."/>
            <person name="Daum C."/>
            <person name="Ezra D."/>
            <person name="Gonzalez J."/>
            <person name="Henrissat B."/>
            <person name="Kuo A."/>
            <person name="Liang C."/>
            <person name="Lipzen A."/>
            <person name="Lutzoni F."/>
            <person name="Magnuson J."/>
            <person name="Mondo S."/>
            <person name="Nolan M."/>
            <person name="Ohm R."/>
            <person name="Pangilinan J."/>
            <person name="Park H.-J."/>
            <person name="Ramirez L."/>
            <person name="Alfaro M."/>
            <person name="Sun H."/>
            <person name="Tritt A."/>
            <person name="Yoshinaga Y."/>
            <person name="Zwiers L.-H."/>
            <person name="Turgeon B."/>
            <person name="Goodwin S."/>
            <person name="Spatafora J."/>
            <person name="Crous P."/>
            <person name="Grigoriev I."/>
        </authorList>
    </citation>
    <scope>NUCLEOTIDE SEQUENCE</scope>
    <source>
        <strain evidence="5">CBS 122681</strain>
    </source>
</reference>
<dbReference type="PROSITE" id="PS50967">
    <property type="entry name" value="HRDC"/>
    <property type="match status" value="2"/>
</dbReference>
<keyword evidence="6" id="KW-1185">Reference proteome</keyword>
<feature type="compositionally biased region" description="Acidic residues" evidence="3">
    <location>
        <begin position="298"/>
        <end position="310"/>
    </location>
</feature>
<dbReference type="Gene3D" id="3.30.420.10">
    <property type="entry name" value="Ribonuclease H-like superfamily/Ribonuclease H"/>
    <property type="match status" value="1"/>
</dbReference>
<dbReference type="GO" id="GO:0003676">
    <property type="term" value="F:nucleic acid binding"/>
    <property type="evidence" value="ECO:0007669"/>
    <property type="project" value="InterPro"/>
</dbReference>
<dbReference type="Pfam" id="PF00570">
    <property type="entry name" value="HRDC"/>
    <property type="match status" value="1"/>
</dbReference>
<dbReference type="AlphaFoldDB" id="A0A6A6TCU8"/>
<dbReference type="GO" id="GO:0006139">
    <property type="term" value="P:nucleobase-containing compound metabolic process"/>
    <property type="evidence" value="ECO:0007669"/>
    <property type="project" value="InterPro"/>
</dbReference>
<dbReference type="PANTHER" id="PTHR13620:SF104">
    <property type="entry name" value="EXONUCLEASE 3'-5' DOMAIN-CONTAINING PROTEIN 2"/>
    <property type="match status" value="1"/>
</dbReference>
<dbReference type="InterPro" id="IPR044876">
    <property type="entry name" value="HRDC_dom_sf"/>
</dbReference>
<evidence type="ECO:0000313" key="5">
    <source>
        <dbReference type="EMBL" id="KAF2657141.1"/>
    </source>
</evidence>
<dbReference type="OrthoDB" id="1920326at2759"/>
<keyword evidence="2" id="KW-0378">Hydrolase</keyword>
<evidence type="ECO:0000256" key="1">
    <source>
        <dbReference type="ARBA" id="ARBA00022722"/>
    </source>
</evidence>
<keyword evidence="1" id="KW-0540">Nuclease</keyword>
<feature type="compositionally biased region" description="Low complexity" evidence="3">
    <location>
        <begin position="465"/>
        <end position="474"/>
    </location>
</feature>
<name>A0A6A6TCU8_9PLEO</name>
<dbReference type="InterPro" id="IPR012337">
    <property type="entry name" value="RNaseH-like_sf"/>
</dbReference>
<feature type="region of interest" description="Disordered" evidence="3">
    <location>
        <begin position="295"/>
        <end position="336"/>
    </location>
</feature>
<organism evidence="5 6">
    <name type="scientific">Lophiostoma macrostomum CBS 122681</name>
    <dbReference type="NCBI Taxonomy" id="1314788"/>
    <lineage>
        <taxon>Eukaryota</taxon>
        <taxon>Fungi</taxon>
        <taxon>Dikarya</taxon>
        <taxon>Ascomycota</taxon>
        <taxon>Pezizomycotina</taxon>
        <taxon>Dothideomycetes</taxon>
        <taxon>Pleosporomycetidae</taxon>
        <taxon>Pleosporales</taxon>
        <taxon>Lophiostomataceae</taxon>
        <taxon>Lophiostoma</taxon>
    </lineage>
</organism>
<dbReference type="InterPro" id="IPR036397">
    <property type="entry name" value="RNaseH_sf"/>
</dbReference>
<evidence type="ECO:0000256" key="3">
    <source>
        <dbReference type="SAM" id="MobiDB-lite"/>
    </source>
</evidence>
<dbReference type="GO" id="GO:0005634">
    <property type="term" value="C:nucleus"/>
    <property type="evidence" value="ECO:0007669"/>
    <property type="project" value="TreeGrafter"/>
</dbReference>
<dbReference type="Pfam" id="PF01612">
    <property type="entry name" value="DNA_pol_A_exo1"/>
    <property type="match status" value="1"/>
</dbReference>
<dbReference type="GO" id="GO:0000166">
    <property type="term" value="F:nucleotide binding"/>
    <property type="evidence" value="ECO:0007669"/>
    <property type="project" value="InterPro"/>
</dbReference>
<dbReference type="InterPro" id="IPR010997">
    <property type="entry name" value="HRDC-like_sf"/>
</dbReference>
<dbReference type="InterPro" id="IPR002562">
    <property type="entry name" value="3'-5'_exonuclease_dom"/>
</dbReference>